<dbReference type="InterPro" id="IPR027417">
    <property type="entry name" value="P-loop_NTPase"/>
</dbReference>
<dbReference type="Gene3D" id="1.10.10.60">
    <property type="entry name" value="Homeodomain-like"/>
    <property type="match status" value="1"/>
</dbReference>
<evidence type="ECO:0000313" key="10">
    <source>
        <dbReference type="Proteomes" id="UP000315400"/>
    </source>
</evidence>
<evidence type="ECO:0000259" key="8">
    <source>
        <dbReference type="PROSITE" id="PS50110"/>
    </source>
</evidence>
<evidence type="ECO:0000256" key="2">
    <source>
        <dbReference type="ARBA" id="ARBA00022840"/>
    </source>
</evidence>
<dbReference type="InterPro" id="IPR025944">
    <property type="entry name" value="Sigma_54_int_dom_CS"/>
</dbReference>
<dbReference type="Pfam" id="PF00072">
    <property type="entry name" value="Response_reg"/>
    <property type="match status" value="1"/>
</dbReference>
<dbReference type="InterPro" id="IPR058031">
    <property type="entry name" value="AAA_lid_NorR"/>
</dbReference>
<dbReference type="PROSITE" id="PS00675">
    <property type="entry name" value="SIGMA54_INTERACT_1"/>
    <property type="match status" value="1"/>
</dbReference>
<dbReference type="PANTHER" id="PTHR32071:SF117">
    <property type="entry name" value="PTS-DEPENDENT DIHYDROXYACETONE KINASE OPERON REGULATORY PROTEIN-RELATED"/>
    <property type="match status" value="1"/>
</dbReference>
<evidence type="ECO:0000313" key="9">
    <source>
        <dbReference type="EMBL" id="TQE99659.1"/>
    </source>
</evidence>
<feature type="modified residue" description="4-aspartylphosphate" evidence="6">
    <location>
        <position position="57"/>
    </location>
</feature>
<dbReference type="AlphaFoldDB" id="A0A540VSC1"/>
<reference evidence="9 10" key="1">
    <citation type="submission" date="2019-06" db="EMBL/GenBank/DDBJ databases">
        <title>Metagenome assembled Genome of Spiribacter salinus SL48-SHIP from the microbial mat of Salt Lake 48 (Novosibirsk region, Russia).</title>
        <authorList>
            <person name="Shipova A."/>
            <person name="Rozanov A.S."/>
            <person name="Bryanskaya A.V."/>
            <person name="Peltek S.E."/>
        </authorList>
    </citation>
    <scope>NUCLEOTIDE SEQUENCE [LARGE SCALE GENOMIC DNA]</scope>
    <source>
        <strain evidence="9">SL48-SHIP-2</strain>
    </source>
</reference>
<keyword evidence="3" id="KW-0805">Transcription regulation</keyword>
<proteinExistence type="predicted"/>
<dbReference type="SMART" id="SM00448">
    <property type="entry name" value="REC"/>
    <property type="match status" value="1"/>
</dbReference>
<feature type="domain" description="Response regulatory" evidence="8">
    <location>
        <begin position="8"/>
        <end position="124"/>
    </location>
</feature>
<dbReference type="InterPro" id="IPR002078">
    <property type="entry name" value="Sigma_54_int"/>
</dbReference>
<keyword evidence="5" id="KW-0804">Transcription</keyword>
<dbReference type="PROSITE" id="PS00676">
    <property type="entry name" value="SIGMA54_INTERACT_2"/>
    <property type="match status" value="1"/>
</dbReference>
<dbReference type="InterPro" id="IPR003593">
    <property type="entry name" value="AAA+_ATPase"/>
</dbReference>
<dbReference type="GO" id="GO:0005524">
    <property type="term" value="F:ATP binding"/>
    <property type="evidence" value="ECO:0007669"/>
    <property type="project" value="UniProtKB-KW"/>
</dbReference>
<dbReference type="Pfam" id="PF02954">
    <property type="entry name" value="HTH_8"/>
    <property type="match status" value="1"/>
</dbReference>
<dbReference type="SMART" id="SM00382">
    <property type="entry name" value="AAA"/>
    <property type="match status" value="1"/>
</dbReference>
<keyword evidence="1" id="KW-0547">Nucleotide-binding</keyword>
<dbReference type="PRINTS" id="PR01590">
    <property type="entry name" value="HTHFIS"/>
</dbReference>
<dbReference type="CDD" id="cd00009">
    <property type="entry name" value="AAA"/>
    <property type="match status" value="1"/>
</dbReference>
<dbReference type="PANTHER" id="PTHR32071">
    <property type="entry name" value="TRANSCRIPTIONAL REGULATORY PROTEIN"/>
    <property type="match status" value="1"/>
</dbReference>
<dbReference type="SUPFAM" id="SSF52172">
    <property type="entry name" value="CheY-like"/>
    <property type="match status" value="1"/>
</dbReference>
<gene>
    <name evidence="9" type="ORF">FKY71_07405</name>
</gene>
<evidence type="ECO:0000256" key="4">
    <source>
        <dbReference type="ARBA" id="ARBA00023125"/>
    </source>
</evidence>
<organism evidence="9 10">
    <name type="scientific">Spiribacter salinus</name>
    <dbReference type="NCBI Taxonomy" id="1335746"/>
    <lineage>
        <taxon>Bacteria</taxon>
        <taxon>Pseudomonadati</taxon>
        <taxon>Pseudomonadota</taxon>
        <taxon>Gammaproteobacteria</taxon>
        <taxon>Chromatiales</taxon>
        <taxon>Ectothiorhodospiraceae</taxon>
        <taxon>Spiribacter</taxon>
    </lineage>
</organism>
<keyword evidence="6" id="KW-0597">Phosphoprotein</keyword>
<dbReference type="Gene3D" id="3.40.50.300">
    <property type="entry name" value="P-loop containing nucleotide triphosphate hydrolases"/>
    <property type="match status" value="1"/>
</dbReference>
<sequence>MSHESVGTIVVVEDDKGLRQLLQEELERLGHQVIPAAGEAEGRAAIASATPALVVSDLRLPDGDGIQLLEHVRGTPGGREIGFIVITGFGSIEQAVDALKKDADDFLTKPLDLEHLALSVHRVLDHIRLRRRLSRYEALHGRDTFHGMIGRSAPMQTLYRTIERVAVTDSPVLIHGESGTGKELVAAAIHAESTRANQPFIAVNCAGIPAELLESEFFGHIRGAFTGADAARRGLIQAADTGTLFLDEIAEMPLALQAKLLRVLEDGSLRPVGADTESRVDVRIVAATHRDLEQAVAEGQFREDLFYRIDTFTLTIPPLRQRGEDIERLAVGFLTAAAQRQGQATPPLTPAALASITAYDWPGNVRELANAMERALTFAGGERIEAADLPARIGKATTSPAVVREDGESGFASLAEVEATHIRRVLDAVDGNRSQAAEILGIGRRTLYRKLAEWE</sequence>
<dbReference type="InterPro" id="IPR025662">
    <property type="entry name" value="Sigma_54_int_dom_ATP-bd_1"/>
</dbReference>
<comment type="caution">
    <text evidence="9">The sequence shown here is derived from an EMBL/GenBank/DDBJ whole genome shotgun (WGS) entry which is preliminary data.</text>
</comment>
<dbReference type="EMBL" id="VIFK01000046">
    <property type="protein sequence ID" value="TQE99659.1"/>
    <property type="molecule type" value="Genomic_DNA"/>
</dbReference>
<dbReference type="InterPro" id="IPR001789">
    <property type="entry name" value="Sig_transdc_resp-reg_receiver"/>
</dbReference>
<dbReference type="Gene3D" id="1.10.8.60">
    <property type="match status" value="1"/>
</dbReference>
<name>A0A540VSC1_9GAMM</name>
<dbReference type="InterPro" id="IPR025943">
    <property type="entry name" value="Sigma_54_int_dom_ATP-bd_2"/>
</dbReference>
<dbReference type="Proteomes" id="UP000315400">
    <property type="component" value="Unassembled WGS sequence"/>
</dbReference>
<dbReference type="SUPFAM" id="SSF46689">
    <property type="entry name" value="Homeodomain-like"/>
    <property type="match status" value="1"/>
</dbReference>
<dbReference type="InterPro" id="IPR009057">
    <property type="entry name" value="Homeodomain-like_sf"/>
</dbReference>
<dbReference type="Gene3D" id="3.40.50.2300">
    <property type="match status" value="1"/>
</dbReference>
<dbReference type="Pfam" id="PF00158">
    <property type="entry name" value="Sigma54_activat"/>
    <property type="match status" value="1"/>
</dbReference>
<dbReference type="GO" id="GO:0000160">
    <property type="term" value="P:phosphorelay signal transduction system"/>
    <property type="evidence" value="ECO:0007669"/>
    <property type="project" value="InterPro"/>
</dbReference>
<evidence type="ECO:0000256" key="5">
    <source>
        <dbReference type="ARBA" id="ARBA00023163"/>
    </source>
</evidence>
<dbReference type="PROSITE" id="PS50110">
    <property type="entry name" value="RESPONSE_REGULATORY"/>
    <property type="match status" value="1"/>
</dbReference>
<dbReference type="InterPro" id="IPR011006">
    <property type="entry name" value="CheY-like_superfamily"/>
</dbReference>
<accession>A0A540VSC1</accession>
<evidence type="ECO:0000256" key="6">
    <source>
        <dbReference type="PROSITE-ProRule" id="PRU00169"/>
    </source>
</evidence>
<protein>
    <submittedName>
        <fullName evidence="9">Sigma-54-dependent Fis family transcriptional regulator</fullName>
    </submittedName>
</protein>
<keyword evidence="2" id="KW-0067">ATP-binding</keyword>
<dbReference type="PROSITE" id="PS50045">
    <property type="entry name" value="SIGMA54_INTERACT_4"/>
    <property type="match status" value="1"/>
</dbReference>
<evidence type="ECO:0000256" key="1">
    <source>
        <dbReference type="ARBA" id="ARBA00022741"/>
    </source>
</evidence>
<feature type="domain" description="Sigma-54 factor interaction" evidence="7">
    <location>
        <begin position="148"/>
        <end position="377"/>
    </location>
</feature>
<dbReference type="InterPro" id="IPR002197">
    <property type="entry name" value="HTH_Fis"/>
</dbReference>
<dbReference type="GO" id="GO:0043565">
    <property type="term" value="F:sequence-specific DNA binding"/>
    <property type="evidence" value="ECO:0007669"/>
    <property type="project" value="InterPro"/>
</dbReference>
<dbReference type="Pfam" id="PF25601">
    <property type="entry name" value="AAA_lid_14"/>
    <property type="match status" value="1"/>
</dbReference>
<dbReference type="SUPFAM" id="SSF52540">
    <property type="entry name" value="P-loop containing nucleoside triphosphate hydrolases"/>
    <property type="match status" value="1"/>
</dbReference>
<keyword evidence="4" id="KW-0238">DNA-binding</keyword>
<evidence type="ECO:0000256" key="3">
    <source>
        <dbReference type="ARBA" id="ARBA00023015"/>
    </source>
</evidence>
<dbReference type="PROSITE" id="PS00688">
    <property type="entry name" value="SIGMA54_INTERACT_3"/>
    <property type="match status" value="1"/>
</dbReference>
<dbReference type="GO" id="GO:0006355">
    <property type="term" value="P:regulation of DNA-templated transcription"/>
    <property type="evidence" value="ECO:0007669"/>
    <property type="project" value="InterPro"/>
</dbReference>
<dbReference type="FunFam" id="3.40.50.300:FF:000006">
    <property type="entry name" value="DNA-binding transcriptional regulator NtrC"/>
    <property type="match status" value="1"/>
</dbReference>
<evidence type="ECO:0000259" key="7">
    <source>
        <dbReference type="PROSITE" id="PS50045"/>
    </source>
</evidence>